<dbReference type="EMBL" id="QBLH01001938">
    <property type="protein sequence ID" value="TGZ50568.1"/>
    <property type="molecule type" value="Genomic_DNA"/>
</dbReference>
<protein>
    <submittedName>
        <fullName evidence="2">Uncharacterized protein</fullName>
    </submittedName>
</protein>
<reference evidence="2 3" key="1">
    <citation type="journal article" date="2019" name="Philos. Trans. R. Soc. Lond., B, Biol. Sci.">
        <title>Ant behaviour and brain gene expression of defending hosts depend on the ecological success of the intruding social parasite.</title>
        <authorList>
            <person name="Kaur R."/>
            <person name="Stoldt M."/>
            <person name="Jongepier E."/>
            <person name="Feldmeyer B."/>
            <person name="Menzel F."/>
            <person name="Bornberg-Bauer E."/>
            <person name="Foitzik S."/>
        </authorList>
    </citation>
    <scope>NUCLEOTIDE SEQUENCE [LARGE SCALE GENOMIC DNA]</scope>
    <source>
        <tissue evidence="2">Whole body</tissue>
    </source>
</reference>
<keyword evidence="3" id="KW-1185">Reference proteome</keyword>
<name>A0A4S2KRK8_9HYME</name>
<evidence type="ECO:0000313" key="3">
    <source>
        <dbReference type="Proteomes" id="UP000310200"/>
    </source>
</evidence>
<accession>A0A4S2KRK8</accession>
<proteinExistence type="predicted"/>
<dbReference type="Proteomes" id="UP000310200">
    <property type="component" value="Unassembled WGS sequence"/>
</dbReference>
<comment type="caution">
    <text evidence="2">The sequence shown here is derived from an EMBL/GenBank/DDBJ whole genome shotgun (WGS) entry which is preliminary data.</text>
</comment>
<gene>
    <name evidence="2" type="ORF">DBV15_11036</name>
</gene>
<sequence length="226" mass="25347">MSWKRRRGEISRKKARTKTPAAIVVVVLQPTSSLGLRRGITMDRFCEGGPHRVFCSRSRRSRSGVWDTRGWVATSHAEPTGHTNVQRGTAASRRLAESRGAAVFTGIKDPWLVYVSVSDGREERRGTVERIVWWSPRPAAVSNRRCHIDSQYRTENTGSHHLSQSRSRLVVSPDEKRLRAHVSDAGERKSRESYRRNEFVNEAGHSRASVRLGDSMSGAGACERAV</sequence>
<evidence type="ECO:0000256" key="1">
    <source>
        <dbReference type="SAM" id="MobiDB-lite"/>
    </source>
</evidence>
<evidence type="ECO:0000313" key="2">
    <source>
        <dbReference type="EMBL" id="TGZ50568.1"/>
    </source>
</evidence>
<feature type="region of interest" description="Disordered" evidence="1">
    <location>
        <begin position="173"/>
        <end position="194"/>
    </location>
</feature>
<organism evidence="2 3">
    <name type="scientific">Temnothorax longispinosus</name>
    <dbReference type="NCBI Taxonomy" id="300112"/>
    <lineage>
        <taxon>Eukaryota</taxon>
        <taxon>Metazoa</taxon>
        <taxon>Ecdysozoa</taxon>
        <taxon>Arthropoda</taxon>
        <taxon>Hexapoda</taxon>
        <taxon>Insecta</taxon>
        <taxon>Pterygota</taxon>
        <taxon>Neoptera</taxon>
        <taxon>Endopterygota</taxon>
        <taxon>Hymenoptera</taxon>
        <taxon>Apocrita</taxon>
        <taxon>Aculeata</taxon>
        <taxon>Formicoidea</taxon>
        <taxon>Formicidae</taxon>
        <taxon>Myrmicinae</taxon>
        <taxon>Temnothorax</taxon>
    </lineage>
</organism>
<dbReference type="AlphaFoldDB" id="A0A4S2KRK8"/>